<dbReference type="STRING" id="1703345.A3860_00575"/>
<feature type="domain" description="Glycosyltransferase 2-like" evidence="1">
    <location>
        <begin position="10"/>
        <end position="183"/>
    </location>
</feature>
<dbReference type="Proteomes" id="UP000192796">
    <property type="component" value="Unassembled WGS sequence"/>
</dbReference>
<keyword evidence="3" id="KW-1185">Reference proteome</keyword>
<accession>A0A1V9G8U2</accession>
<dbReference type="SUPFAM" id="SSF53448">
    <property type="entry name" value="Nucleotide-diphospho-sugar transferases"/>
    <property type="match status" value="1"/>
</dbReference>
<dbReference type="OrthoDB" id="9810303at2"/>
<comment type="caution">
    <text evidence="2">The sequence shown here is derived from an EMBL/GenBank/DDBJ whole genome shotgun (WGS) entry which is preliminary data.</text>
</comment>
<sequence>MSNSSKVLVSIVIPVKNGDYWLSDTLKGLLSQKINGGLEVIIIDSGSTDSSLDIITQFPVRLIQIDAASFNHGLTRNLGVKEAKGEFVIMTVQDAKPVDEFWVQHLLNGFEEESVAGVCGQQIVPWEKDKNPVAWFRPQSDPQLVKYNFTPDQFNQLHPTQKRTVCGWDNVCAIYRKKILEEIPFREVMFAEDCLWAREAILKGYSIAYNPKARVYHYHYEEPASIVKRLFAEYYHFYRFLGFKPSYTDNGFIRKLKDIKLLVKEREVTWPDKWKWFWYNLAIREKVNETIDIFNQSVSEGEDALLKKYKLLCDQIPQAHKPV</sequence>
<evidence type="ECO:0000313" key="2">
    <source>
        <dbReference type="EMBL" id="OQP66898.1"/>
    </source>
</evidence>
<gene>
    <name evidence="2" type="ORF">A3860_00575</name>
</gene>
<organism evidence="2 3">
    <name type="scientific">Niastella vici</name>
    <dbReference type="NCBI Taxonomy" id="1703345"/>
    <lineage>
        <taxon>Bacteria</taxon>
        <taxon>Pseudomonadati</taxon>
        <taxon>Bacteroidota</taxon>
        <taxon>Chitinophagia</taxon>
        <taxon>Chitinophagales</taxon>
        <taxon>Chitinophagaceae</taxon>
        <taxon>Niastella</taxon>
    </lineage>
</organism>
<dbReference type="InterPro" id="IPR029044">
    <property type="entry name" value="Nucleotide-diphossugar_trans"/>
</dbReference>
<name>A0A1V9G8U2_9BACT</name>
<dbReference type="EMBL" id="LVYD01000001">
    <property type="protein sequence ID" value="OQP66898.1"/>
    <property type="molecule type" value="Genomic_DNA"/>
</dbReference>
<dbReference type="Gene3D" id="3.90.550.10">
    <property type="entry name" value="Spore Coat Polysaccharide Biosynthesis Protein SpsA, Chain A"/>
    <property type="match status" value="1"/>
</dbReference>
<evidence type="ECO:0000259" key="1">
    <source>
        <dbReference type="Pfam" id="PF00535"/>
    </source>
</evidence>
<dbReference type="AlphaFoldDB" id="A0A1V9G8U2"/>
<dbReference type="InterPro" id="IPR001173">
    <property type="entry name" value="Glyco_trans_2-like"/>
</dbReference>
<dbReference type="PANTHER" id="PTHR43685:SF2">
    <property type="entry name" value="GLYCOSYLTRANSFERASE 2-LIKE DOMAIN-CONTAINING PROTEIN"/>
    <property type="match status" value="1"/>
</dbReference>
<dbReference type="Pfam" id="PF00535">
    <property type="entry name" value="Glycos_transf_2"/>
    <property type="match status" value="1"/>
</dbReference>
<dbReference type="RefSeq" id="WP_081144597.1">
    <property type="nucleotide sequence ID" value="NZ_LVYD01000001.1"/>
</dbReference>
<dbReference type="InterPro" id="IPR050834">
    <property type="entry name" value="Glycosyltransf_2"/>
</dbReference>
<dbReference type="PANTHER" id="PTHR43685">
    <property type="entry name" value="GLYCOSYLTRANSFERASE"/>
    <property type="match status" value="1"/>
</dbReference>
<proteinExistence type="predicted"/>
<reference evidence="2 3" key="1">
    <citation type="submission" date="2016-03" db="EMBL/GenBank/DDBJ databases">
        <title>Niastella vici sp. nov., isolated from farmland soil.</title>
        <authorList>
            <person name="Chen L."/>
            <person name="Wang D."/>
            <person name="Yang S."/>
            <person name="Wang G."/>
        </authorList>
    </citation>
    <scope>NUCLEOTIDE SEQUENCE [LARGE SCALE GENOMIC DNA]</scope>
    <source>
        <strain evidence="2 3">DJ57</strain>
    </source>
</reference>
<protein>
    <recommendedName>
        <fullName evidence="1">Glycosyltransferase 2-like domain-containing protein</fullName>
    </recommendedName>
</protein>
<evidence type="ECO:0000313" key="3">
    <source>
        <dbReference type="Proteomes" id="UP000192796"/>
    </source>
</evidence>